<evidence type="ECO:0000313" key="1">
    <source>
        <dbReference type="EMBL" id="KNZ63064.1"/>
    </source>
</evidence>
<accession>A0A0L6VQV2</accession>
<reference evidence="1 2" key="1">
    <citation type="submission" date="2015-08" db="EMBL/GenBank/DDBJ databases">
        <title>Next Generation Sequencing and Analysis of the Genome of Puccinia sorghi L Schw, the Causal Agent of Maize Common Rust.</title>
        <authorList>
            <person name="Rochi L."/>
            <person name="Burguener G."/>
            <person name="Darino M."/>
            <person name="Turjanski A."/>
            <person name="Kreff E."/>
            <person name="Dieguez M.J."/>
            <person name="Sacco F."/>
        </authorList>
    </citation>
    <scope>NUCLEOTIDE SEQUENCE [LARGE SCALE GENOMIC DNA]</scope>
    <source>
        <strain evidence="1 2">RO10H11247</strain>
    </source>
</reference>
<organism evidence="1 2">
    <name type="scientific">Puccinia sorghi</name>
    <dbReference type="NCBI Taxonomy" id="27349"/>
    <lineage>
        <taxon>Eukaryota</taxon>
        <taxon>Fungi</taxon>
        <taxon>Dikarya</taxon>
        <taxon>Basidiomycota</taxon>
        <taxon>Pucciniomycotina</taxon>
        <taxon>Pucciniomycetes</taxon>
        <taxon>Pucciniales</taxon>
        <taxon>Pucciniaceae</taxon>
        <taxon>Puccinia</taxon>
    </lineage>
</organism>
<evidence type="ECO:0000313" key="2">
    <source>
        <dbReference type="Proteomes" id="UP000037035"/>
    </source>
</evidence>
<proteinExistence type="predicted"/>
<name>A0A0L6VQV2_9BASI</name>
<sequence length="325" mass="37745">MSLFILPSPLLLFKPLDYQAVIQNPPVCIGRCFGTVTVHQILVELLLEKCWSNNRTFLGVYSFQLQAFEHFFAKEPDPLHLKILFFFFSIKNTIINPHTRAFSMALECNCGKVYPGCAELLLGYKMASILGYDSITLLVAALKIFYEYLVLIYICCQAYQKHPHGKGQSFVLYTTNIKEEPCKFSYHPTQTLRIVFCLLMKLSPRISVDLNQWQGFGAKHGRMYNFNQKLWQVHQHENFRRENNLETLTFSFCSTSRILQQLRINFIMGDVFCLVQILITFPSKFTTSPSDVPQDKAASFLEISLRTRASLLDHCWELWEFFPLE</sequence>
<dbReference type="Proteomes" id="UP000037035">
    <property type="component" value="Unassembled WGS sequence"/>
</dbReference>
<dbReference type="VEuPathDB" id="FungiDB:VP01_1191g1"/>
<gene>
    <name evidence="1" type="ORF">VP01_1191g1</name>
</gene>
<protein>
    <submittedName>
        <fullName evidence="1">Putative signal peptide protein</fullName>
    </submittedName>
</protein>
<dbReference type="AlphaFoldDB" id="A0A0L6VQV2"/>
<comment type="caution">
    <text evidence="1">The sequence shown here is derived from an EMBL/GenBank/DDBJ whole genome shotgun (WGS) entry which is preliminary data.</text>
</comment>
<keyword evidence="2" id="KW-1185">Reference proteome</keyword>
<dbReference type="EMBL" id="LAVV01002132">
    <property type="protein sequence ID" value="KNZ63064.1"/>
    <property type="molecule type" value="Genomic_DNA"/>
</dbReference>